<dbReference type="InterPro" id="IPR020846">
    <property type="entry name" value="MFS_dom"/>
</dbReference>
<evidence type="ECO:0000256" key="6">
    <source>
        <dbReference type="SAM" id="Phobius"/>
    </source>
</evidence>
<evidence type="ECO:0000256" key="5">
    <source>
        <dbReference type="ARBA" id="ARBA00023136"/>
    </source>
</evidence>
<evidence type="ECO:0000259" key="7">
    <source>
        <dbReference type="PROSITE" id="PS50850"/>
    </source>
</evidence>
<name>A0ABN2A0A0_9MICO</name>
<reference evidence="8 9" key="1">
    <citation type="journal article" date="2019" name="Int. J. Syst. Evol. Microbiol.">
        <title>The Global Catalogue of Microorganisms (GCM) 10K type strain sequencing project: providing services to taxonomists for standard genome sequencing and annotation.</title>
        <authorList>
            <consortium name="The Broad Institute Genomics Platform"/>
            <consortium name="The Broad Institute Genome Sequencing Center for Infectious Disease"/>
            <person name="Wu L."/>
            <person name="Ma J."/>
        </authorList>
    </citation>
    <scope>NUCLEOTIDE SEQUENCE [LARGE SCALE GENOMIC DNA]</scope>
    <source>
        <strain evidence="8 9">JCM 13318</strain>
    </source>
</reference>
<feature type="transmembrane region" description="Helical" evidence="6">
    <location>
        <begin position="142"/>
        <end position="163"/>
    </location>
</feature>
<dbReference type="Gene3D" id="1.20.1250.20">
    <property type="entry name" value="MFS general substrate transporter like domains"/>
    <property type="match status" value="1"/>
</dbReference>
<dbReference type="InterPro" id="IPR011701">
    <property type="entry name" value="MFS"/>
</dbReference>
<feature type="transmembrane region" description="Helical" evidence="6">
    <location>
        <begin position="366"/>
        <end position="389"/>
    </location>
</feature>
<protein>
    <submittedName>
        <fullName evidence="8">MFS transporter</fullName>
    </submittedName>
</protein>
<feature type="transmembrane region" description="Helical" evidence="6">
    <location>
        <begin position="441"/>
        <end position="461"/>
    </location>
</feature>
<feature type="transmembrane region" description="Helical" evidence="6">
    <location>
        <begin position="314"/>
        <end position="334"/>
    </location>
</feature>
<comment type="subcellular location">
    <subcellularLocation>
        <location evidence="1">Cell membrane</location>
        <topology evidence="1">Multi-pass membrane protein</topology>
    </subcellularLocation>
</comment>
<feature type="transmembrane region" description="Helical" evidence="6">
    <location>
        <begin position="270"/>
        <end position="294"/>
    </location>
</feature>
<feature type="transmembrane region" description="Helical" evidence="6">
    <location>
        <begin position="229"/>
        <end position="250"/>
    </location>
</feature>
<proteinExistence type="predicted"/>
<keyword evidence="4 6" id="KW-1133">Transmembrane helix</keyword>
<feature type="transmembrane region" description="Helical" evidence="6">
    <location>
        <begin position="85"/>
        <end position="104"/>
    </location>
</feature>
<keyword evidence="9" id="KW-1185">Reference proteome</keyword>
<evidence type="ECO:0000313" key="8">
    <source>
        <dbReference type="EMBL" id="GAA1508580.1"/>
    </source>
</evidence>
<evidence type="ECO:0000256" key="2">
    <source>
        <dbReference type="ARBA" id="ARBA00022448"/>
    </source>
</evidence>
<feature type="transmembrane region" description="Helical" evidence="6">
    <location>
        <begin position="410"/>
        <end position="429"/>
    </location>
</feature>
<dbReference type="SUPFAM" id="SSF103473">
    <property type="entry name" value="MFS general substrate transporter"/>
    <property type="match status" value="1"/>
</dbReference>
<dbReference type="PANTHER" id="PTHR42718">
    <property type="entry name" value="MAJOR FACILITATOR SUPERFAMILY MULTIDRUG TRANSPORTER MFSC"/>
    <property type="match status" value="1"/>
</dbReference>
<dbReference type="Proteomes" id="UP001500177">
    <property type="component" value="Unassembled WGS sequence"/>
</dbReference>
<evidence type="ECO:0000256" key="3">
    <source>
        <dbReference type="ARBA" id="ARBA00022692"/>
    </source>
</evidence>
<sequence>MTVTESGLAGRSNKRILAVVGFLVFVEFSSGFLQGYYLPLLDAVRDHLGVSDASIAWFITVQTLAAGVCVPILSKLGDIFGHRRILRIGIVTVLIGTVLVAWAPSYPLVLLGRVLTGPIAVWLPLELAIVHNQIQGETARRAVGMLISALTIGALIGSLAAGLSSSLLPSMAAQLMVPVVMVAISAVFVYTLVPESTARTSPVIDWLGFILLALFMLVLLAGIKAVTSQVGLGAALIAAAIVLIGVFVWWELRTGSPALNLRVLTSNRLWPVYVTSFLFGMVLFGTQSITTTFLAGRPELVGYGFGLSAGTISLTNGTNMLLAAIGAAVYAYIAKGISLKGVLILGSGTIAISQLLLIVGHASLPLVVVGIALAGFGSGLLLGGLPAATTEASPADETGIATGVYNSVKTLGGALAGAVFALILGLFVIPEAGASGVGGYISIWVICAAATGLCPVLLALIRPEKKPAATTSVPATTAAGQTSQSV</sequence>
<feature type="transmembrane region" description="Helical" evidence="6">
    <location>
        <begin position="175"/>
        <end position="193"/>
    </location>
</feature>
<dbReference type="PANTHER" id="PTHR42718:SF9">
    <property type="entry name" value="MAJOR FACILITATOR SUPERFAMILY MULTIDRUG TRANSPORTER MFSC"/>
    <property type="match status" value="1"/>
</dbReference>
<dbReference type="Gene3D" id="1.20.1720.10">
    <property type="entry name" value="Multidrug resistance protein D"/>
    <property type="match status" value="1"/>
</dbReference>
<dbReference type="PROSITE" id="PS50850">
    <property type="entry name" value="MFS"/>
    <property type="match status" value="1"/>
</dbReference>
<dbReference type="EMBL" id="BAAALX010000001">
    <property type="protein sequence ID" value="GAA1508580.1"/>
    <property type="molecule type" value="Genomic_DNA"/>
</dbReference>
<keyword evidence="5 6" id="KW-0472">Membrane</keyword>
<evidence type="ECO:0000256" key="1">
    <source>
        <dbReference type="ARBA" id="ARBA00004651"/>
    </source>
</evidence>
<organism evidence="8 9">
    <name type="scientific">Brevibacterium permense</name>
    <dbReference type="NCBI Taxonomy" id="234834"/>
    <lineage>
        <taxon>Bacteria</taxon>
        <taxon>Bacillati</taxon>
        <taxon>Actinomycetota</taxon>
        <taxon>Actinomycetes</taxon>
        <taxon>Micrococcales</taxon>
        <taxon>Brevibacteriaceae</taxon>
        <taxon>Brevibacterium</taxon>
    </lineage>
</organism>
<keyword evidence="2" id="KW-0813">Transport</keyword>
<keyword evidence="3 6" id="KW-0812">Transmembrane</keyword>
<feature type="transmembrane region" description="Helical" evidence="6">
    <location>
        <begin position="110"/>
        <end position="130"/>
    </location>
</feature>
<feature type="domain" description="Major facilitator superfamily (MFS) profile" evidence="7">
    <location>
        <begin position="19"/>
        <end position="466"/>
    </location>
</feature>
<accession>A0ABN2A0A0</accession>
<dbReference type="InterPro" id="IPR036259">
    <property type="entry name" value="MFS_trans_sf"/>
</dbReference>
<evidence type="ECO:0000256" key="4">
    <source>
        <dbReference type="ARBA" id="ARBA00022989"/>
    </source>
</evidence>
<dbReference type="RefSeq" id="WP_173156387.1">
    <property type="nucleotide sequence ID" value="NZ_BAAALX010000001.1"/>
</dbReference>
<comment type="caution">
    <text evidence="8">The sequence shown here is derived from an EMBL/GenBank/DDBJ whole genome shotgun (WGS) entry which is preliminary data.</text>
</comment>
<feature type="transmembrane region" description="Helical" evidence="6">
    <location>
        <begin position="16"/>
        <end position="35"/>
    </location>
</feature>
<feature type="transmembrane region" description="Helical" evidence="6">
    <location>
        <begin position="55"/>
        <end position="73"/>
    </location>
</feature>
<feature type="transmembrane region" description="Helical" evidence="6">
    <location>
        <begin position="205"/>
        <end position="223"/>
    </location>
</feature>
<evidence type="ECO:0000313" key="9">
    <source>
        <dbReference type="Proteomes" id="UP001500177"/>
    </source>
</evidence>
<feature type="transmembrane region" description="Helical" evidence="6">
    <location>
        <begin position="341"/>
        <end position="360"/>
    </location>
</feature>
<dbReference type="Pfam" id="PF07690">
    <property type="entry name" value="MFS_1"/>
    <property type="match status" value="2"/>
</dbReference>
<gene>
    <name evidence="8" type="ORF">GCM10009690_09410</name>
</gene>